<protein>
    <submittedName>
        <fullName evidence="2">Uncharacterized protein</fullName>
    </submittedName>
</protein>
<evidence type="ECO:0000313" key="3">
    <source>
        <dbReference type="Proteomes" id="UP000807769"/>
    </source>
</evidence>
<comment type="caution">
    <text evidence="2">The sequence shown here is derived from an EMBL/GenBank/DDBJ whole genome shotgun (WGS) entry which is preliminary data.</text>
</comment>
<gene>
    <name evidence="2" type="ORF">BJ212DRAFT_1474833</name>
</gene>
<proteinExistence type="predicted"/>
<accession>A0A9P7JJ75</accession>
<feature type="compositionally biased region" description="Basic residues" evidence="1">
    <location>
        <begin position="67"/>
        <end position="80"/>
    </location>
</feature>
<feature type="region of interest" description="Disordered" evidence="1">
    <location>
        <begin position="224"/>
        <end position="281"/>
    </location>
</feature>
<dbReference type="Proteomes" id="UP000807769">
    <property type="component" value="Unassembled WGS sequence"/>
</dbReference>
<dbReference type="RefSeq" id="XP_041198701.1">
    <property type="nucleotide sequence ID" value="XM_041339154.1"/>
</dbReference>
<dbReference type="OrthoDB" id="2665611at2759"/>
<reference evidence="2" key="1">
    <citation type="journal article" date="2020" name="New Phytol.">
        <title>Comparative genomics reveals dynamic genome evolution in host specialist ectomycorrhizal fungi.</title>
        <authorList>
            <person name="Lofgren L.A."/>
            <person name="Nguyen N.H."/>
            <person name="Vilgalys R."/>
            <person name="Ruytinx J."/>
            <person name="Liao H.L."/>
            <person name="Branco S."/>
            <person name="Kuo A."/>
            <person name="LaButti K."/>
            <person name="Lipzen A."/>
            <person name="Andreopoulos W."/>
            <person name="Pangilinan J."/>
            <person name="Riley R."/>
            <person name="Hundley H."/>
            <person name="Na H."/>
            <person name="Barry K."/>
            <person name="Grigoriev I.V."/>
            <person name="Stajich J.E."/>
            <person name="Kennedy P.G."/>
        </authorList>
    </citation>
    <scope>NUCLEOTIDE SEQUENCE</scope>
    <source>
        <strain evidence="2">MN1</strain>
    </source>
</reference>
<sequence>MIGQFDTYQSPVCISSQNHGIDTQGASGPSLRYTANHWAELKARFLSFHAEEMPWTPSSPTCSPSHPRPKHPLRSRPQNRHFRTLKDRMKRIQSRTTLQRSSASLNLSQRSTPDLKILHAHYARQLMHGEAYDEYECGESSPKRKRAIIGIRDVNKTTRDMLPFGLADSRVGVITGHEMVDAKDEFWFQSNATPGFPIGANSTSMKRVVYGDFGVLCMFERAQASKKTSDPRRRPRPTVDIDMTAPQELPSASDHHPCPDMHEAAPIHRNKSSEDTQAPEPMQTTADLMREIFGDGEVDDADSVLSMIRYMNII</sequence>
<keyword evidence="3" id="KW-1185">Reference proteome</keyword>
<feature type="compositionally biased region" description="Low complexity" evidence="1">
    <location>
        <begin position="56"/>
        <end position="65"/>
    </location>
</feature>
<dbReference type="EMBL" id="JABBWG010000002">
    <property type="protein sequence ID" value="KAG1825448.1"/>
    <property type="molecule type" value="Genomic_DNA"/>
</dbReference>
<name>A0A9P7JJ75_9AGAM</name>
<dbReference type="AlphaFoldDB" id="A0A9P7JJ75"/>
<organism evidence="2 3">
    <name type="scientific">Suillus subaureus</name>
    <dbReference type="NCBI Taxonomy" id="48587"/>
    <lineage>
        <taxon>Eukaryota</taxon>
        <taxon>Fungi</taxon>
        <taxon>Dikarya</taxon>
        <taxon>Basidiomycota</taxon>
        <taxon>Agaricomycotina</taxon>
        <taxon>Agaricomycetes</taxon>
        <taxon>Agaricomycetidae</taxon>
        <taxon>Boletales</taxon>
        <taxon>Suillineae</taxon>
        <taxon>Suillaceae</taxon>
        <taxon>Suillus</taxon>
    </lineage>
</organism>
<feature type="compositionally biased region" description="Basic and acidic residues" evidence="1">
    <location>
        <begin position="253"/>
        <end position="274"/>
    </location>
</feature>
<evidence type="ECO:0000313" key="2">
    <source>
        <dbReference type="EMBL" id="KAG1825448.1"/>
    </source>
</evidence>
<dbReference type="GeneID" id="64633170"/>
<evidence type="ECO:0000256" key="1">
    <source>
        <dbReference type="SAM" id="MobiDB-lite"/>
    </source>
</evidence>
<feature type="region of interest" description="Disordered" evidence="1">
    <location>
        <begin position="56"/>
        <end position="80"/>
    </location>
</feature>